<name>W8BPH0_CERCA</name>
<keyword evidence="8" id="KW-0406">Ion transport</keyword>
<feature type="transmembrane region" description="Helical" evidence="12">
    <location>
        <begin position="393"/>
        <end position="417"/>
    </location>
</feature>
<comment type="similarity">
    <text evidence="2 11">Belongs to the sodium:solute symporter (SSF) (TC 2.A.21) family.</text>
</comment>
<dbReference type="OrthoDB" id="6132759at2759"/>
<proteinExistence type="evidence at transcript level"/>
<feature type="transmembrane region" description="Helical" evidence="12">
    <location>
        <begin position="496"/>
        <end position="516"/>
    </location>
</feature>
<dbReference type="Pfam" id="PF00474">
    <property type="entry name" value="SSF"/>
    <property type="match status" value="1"/>
</dbReference>
<evidence type="ECO:0000256" key="8">
    <source>
        <dbReference type="ARBA" id="ARBA00023065"/>
    </source>
</evidence>
<organism evidence="13">
    <name type="scientific">Ceratitis capitata</name>
    <name type="common">Mediterranean fruit fly</name>
    <name type="synonym">Tephritis capitata</name>
    <dbReference type="NCBI Taxonomy" id="7213"/>
    <lineage>
        <taxon>Eukaryota</taxon>
        <taxon>Metazoa</taxon>
        <taxon>Ecdysozoa</taxon>
        <taxon>Arthropoda</taxon>
        <taxon>Hexapoda</taxon>
        <taxon>Insecta</taxon>
        <taxon>Pterygota</taxon>
        <taxon>Neoptera</taxon>
        <taxon>Endopterygota</taxon>
        <taxon>Diptera</taxon>
        <taxon>Brachycera</taxon>
        <taxon>Muscomorpha</taxon>
        <taxon>Tephritoidea</taxon>
        <taxon>Tephritidae</taxon>
        <taxon>Ceratitis</taxon>
        <taxon>Ceratitis</taxon>
    </lineage>
</organism>
<dbReference type="PANTHER" id="PTHR42985:SF5">
    <property type="entry name" value="FI02094P-RELATED"/>
    <property type="match status" value="1"/>
</dbReference>
<feature type="transmembrane region" description="Helical" evidence="12">
    <location>
        <begin position="437"/>
        <end position="457"/>
    </location>
</feature>
<dbReference type="InterPro" id="IPR038377">
    <property type="entry name" value="Na/Glc_symporter_sf"/>
</dbReference>
<feature type="transmembrane region" description="Helical" evidence="12">
    <location>
        <begin position="107"/>
        <end position="126"/>
    </location>
</feature>
<feature type="transmembrane region" description="Helical" evidence="12">
    <location>
        <begin position="333"/>
        <end position="358"/>
    </location>
</feature>
<dbReference type="GO" id="GO:0006814">
    <property type="term" value="P:sodium ion transport"/>
    <property type="evidence" value="ECO:0007669"/>
    <property type="project" value="UniProtKB-KW"/>
</dbReference>
<feature type="transmembrane region" description="Helical" evidence="12">
    <location>
        <begin position="59"/>
        <end position="79"/>
    </location>
</feature>
<evidence type="ECO:0000256" key="2">
    <source>
        <dbReference type="ARBA" id="ARBA00006434"/>
    </source>
</evidence>
<evidence type="ECO:0000256" key="4">
    <source>
        <dbReference type="ARBA" id="ARBA00022475"/>
    </source>
</evidence>
<dbReference type="CDD" id="cd11492">
    <property type="entry name" value="SLC5sbd_NIS-SMVT"/>
    <property type="match status" value="1"/>
</dbReference>
<dbReference type="NCBIfam" id="TIGR00813">
    <property type="entry name" value="sss"/>
    <property type="match status" value="1"/>
</dbReference>
<keyword evidence="7" id="KW-0915">Sodium</keyword>
<dbReference type="EMBL" id="GAMC01011129">
    <property type="protein sequence ID" value="JAB95426.1"/>
    <property type="molecule type" value="mRNA"/>
</dbReference>
<dbReference type="InterPro" id="IPR001734">
    <property type="entry name" value="Na/solute_symporter"/>
</dbReference>
<evidence type="ECO:0000256" key="12">
    <source>
        <dbReference type="SAM" id="Phobius"/>
    </source>
</evidence>
<dbReference type="AlphaFoldDB" id="W8BPH0"/>
<evidence type="ECO:0000256" key="1">
    <source>
        <dbReference type="ARBA" id="ARBA00004651"/>
    </source>
</evidence>
<keyword evidence="4" id="KW-1003">Cell membrane</keyword>
<evidence type="ECO:0000256" key="11">
    <source>
        <dbReference type="RuleBase" id="RU362091"/>
    </source>
</evidence>
<dbReference type="GO" id="GO:0005886">
    <property type="term" value="C:plasma membrane"/>
    <property type="evidence" value="ECO:0007669"/>
    <property type="project" value="UniProtKB-SubCell"/>
</dbReference>
<dbReference type="KEGG" id="ccat:101453895"/>
<dbReference type="InterPro" id="IPR051163">
    <property type="entry name" value="Sodium:Solute_Symporter_SSF"/>
</dbReference>
<gene>
    <name evidence="13" type="primary">SC5A8</name>
</gene>
<evidence type="ECO:0000256" key="10">
    <source>
        <dbReference type="ARBA" id="ARBA00023201"/>
    </source>
</evidence>
<evidence type="ECO:0000256" key="5">
    <source>
        <dbReference type="ARBA" id="ARBA00022692"/>
    </source>
</evidence>
<feature type="transmembrane region" description="Helical" evidence="12">
    <location>
        <begin position="138"/>
        <end position="161"/>
    </location>
</feature>
<feature type="transmembrane region" description="Helical" evidence="12">
    <location>
        <begin position="182"/>
        <end position="205"/>
    </location>
</feature>
<evidence type="ECO:0000256" key="9">
    <source>
        <dbReference type="ARBA" id="ARBA00023136"/>
    </source>
</evidence>
<accession>W8BPH0</accession>
<keyword evidence="10" id="KW-0739">Sodium transport</keyword>
<feature type="transmembrane region" description="Helical" evidence="12">
    <location>
        <begin position="566"/>
        <end position="588"/>
    </location>
</feature>
<dbReference type="CTD" id="43136"/>
<evidence type="ECO:0000256" key="7">
    <source>
        <dbReference type="ARBA" id="ARBA00023053"/>
    </source>
</evidence>
<dbReference type="GO" id="GO:0015293">
    <property type="term" value="F:symporter activity"/>
    <property type="evidence" value="ECO:0007669"/>
    <property type="project" value="TreeGrafter"/>
</dbReference>
<keyword evidence="3" id="KW-0813">Transport</keyword>
<dbReference type="PROSITE" id="PS50283">
    <property type="entry name" value="NA_SOLUT_SYMP_3"/>
    <property type="match status" value="1"/>
</dbReference>
<evidence type="ECO:0000313" key="13">
    <source>
        <dbReference type="EMBL" id="JAB95426.1"/>
    </source>
</evidence>
<reference evidence="13" key="2">
    <citation type="journal article" date="2014" name="BMC Genomics">
        <title>A genomic perspective to assessing quality of mass-reared SIT flies used in Mediterranean fruit fly (Ceratitis capitata) eradication in California.</title>
        <authorList>
            <person name="Calla B."/>
            <person name="Hall B."/>
            <person name="Hou S."/>
            <person name="Geib S.M."/>
        </authorList>
    </citation>
    <scope>NUCLEOTIDE SEQUENCE</scope>
</reference>
<evidence type="ECO:0000256" key="3">
    <source>
        <dbReference type="ARBA" id="ARBA00022448"/>
    </source>
</evidence>
<dbReference type="PANTHER" id="PTHR42985">
    <property type="entry name" value="SODIUM-COUPLED MONOCARBOXYLATE TRANSPORTER"/>
    <property type="match status" value="1"/>
</dbReference>
<protein>
    <submittedName>
        <fullName evidence="13">Sodium-coupled monocarboxylate transporter 1</fullName>
    </submittedName>
</protein>
<dbReference type="GeneID" id="101453895"/>
<feature type="transmembrane region" description="Helical" evidence="12">
    <location>
        <begin position="463"/>
        <end position="484"/>
    </location>
</feature>
<sequence>MSAQDLATGRKQIAEAAFSSEPTTTTLHSVDSADISTPAHNINVAELSSSLQHFGFVDYFVFVLMLVVCAVIGSYFGFVDKKKTRDNEKRRGSEALDYLVGGRKMKVIPVALSLVASFVSGISLLGTSTEIYVYGTQYAFILITLVISGIISWYVFLPVFCNLQLTSTYEYFEMRFGREVRYFGSVLFIVGMILWLPVAVYVPALTFNQVSGIDTHIITPVVCLICTFYTCVGGLKAVIWTDVIQSFLMYGSILVICIKGTLDVGGIEVVLQRNRDSGRLNAPDWTWDPTVRLSMLAVFVGGSLHKIQSSAVNQICIQRYLSLPSFKKAKQTVILFNILLIALLLCCCYMGLLAYASYHDCDPISTKLASASDQLPTLLVMKTVGDIPGLQGLFVSGVFSAALSSLSTGLNSLACVISQDVIASFLKSPLNERHTAIILRLIVVVFGVACIGLVYVVEKLGMVLQLSTMTSAVTMGPLLAVYTMGVTLPWINGKSALTGCLAGFLVLSWICGNAQVAQMKGEIAYPKMPVSIEGCKYEFDNATAWHTIHDYKPSTPEQRNLYHLSFLWYSALGATTSVIVACLATRIFGTTNLEELDPALVSPFMRRFLPLRKQKEYMSVSLEDFFSGQHAREGRKLHAEQK</sequence>
<keyword evidence="5 12" id="KW-0812">Transmembrane</keyword>
<reference evidence="13" key="1">
    <citation type="submission" date="2013-07" db="EMBL/GenBank/DDBJ databases">
        <authorList>
            <person name="Geib S."/>
        </authorList>
    </citation>
    <scope>NUCLEOTIDE SEQUENCE</scope>
</reference>
<evidence type="ECO:0000256" key="6">
    <source>
        <dbReference type="ARBA" id="ARBA00022989"/>
    </source>
</evidence>
<keyword evidence="9 12" id="KW-0472">Membrane</keyword>
<dbReference type="EMBL" id="GAMC01011130">
    <property type="protein sequence ID" value="JAB95425.1"/>
    <property type="molecule type" value="mRNA"/>
</dbReference>
<comment type="subcellular location">
    <subcellularLocation>
        <location evidence="1">Cell membrane</location>
        <topology evidence="1">Multi-pass membrane protein</topology>
    </subcellularLocation>
</comment>
<dbReference type="Gene3D" id="1.20.1730.10">
    <property type="entry name" value="Sodium/glucose cotransporter"/>
    <property type="match status" value="1"/>
</dbReference>
<feature type="transmembrane region" description="Helical" evidence="12">
    <location>
        <begin position="217"/>
        <end position="235"/>
    </location>
</feature>
<keyword evidence="6 12" id="KW-1133">Transmembrane helix</keyword>